<organism evidence="4">
    <name type="scientific">candidate division WOR-3 bacterium</name>
    <dbReference type="NCBI Taxonomy" id="2052148"/>
    <lineage>
        <taxon>Bacteria</taxon>
        <taxon>Bacteria division WOR-3</taxon>
    </lineage>
</organism>
<comment type="similarity">
    <text evidence="3">Belongs to the SmpB family.</text>
</comment>
<dbReference type="PANTHER" id="PTHR30308:SF2">
    <property type="entry name" value="SSRA-BINDING PROTEIN"/>
    <property type="match status" value="1"/>
</dbReference>
<dbReference type="Pfam" id="PF01668">
    <property type="entry name" value="SmpB"/>
    <property type="match status" value="1"/>
</dbReference>
<dbReference type="GO" id="GO:0070929">
    <property type="term" value="P:trans-translation"/>
    <property type="evidence" value="ECO:0007669"/>
    <property type="project" value="UniProtKB-UniRule"/>
</dbReference>
<dbReference type="Proteomes" id="UP000885847">
    <property type="component" value="Unassembled WGS sequence"/>
</dbReference>
<name>A0A7C0VCW6_UNCW3</name>
<dbReference type="EMBL" id="DQWE01000102">
    <property type="protein sequence ID" value="HDI82598.1"/>
    <property type="molecule type" value="Genomic_DNA"/>
</dbReference>
<evidence type="ECO:0000313" key="4">
    <source>
        <dbReference type="EMBL" id="HDI82598.1"/>
    </source>
</evidence>
<protein>
    <recommendedName>
        <fullName evidence="3">SsrA-binding protein</fullName>
    </recommendedName>
    <alternativeName>
        <fullName evidence="3">Small protein B</fullName>
    </alternativeName>
</protein>
<dbReference type="PROSITE" id="PS01317">
    <property type="entry name" value="SSRP"/>
    <property type="match status" value="1"/>
</dbReference>
<dbReference type="AlphaFoldDB" id="A0A7C0VCW6"/>
<comment type="caution">
    <text evidence="4">The sequence shown here is derived from an EMBL/GenBank/DDBJ whole genome shotgun (WGS) entry which is preliminary data.</text>
</comment>
<dbReference type="InterPro" id="IPR000037">
    <property type="entry name" value="SsrA-bd_prot"/>
</dbReference>
<dbReference type="GO" id="GO:0070930">
    <property type="term" value="P:trans-translation-dependent protein tagging"/>
    <property type="evidence" value="ECO:0007669"/>
    <property type="project" value="TreeGrafter"/>
</dbReference>
<dbReference type="NCBIfam" id="TIGR00086">
    <property type="entry name" value="smpB"/>
    <property type="match status" value="1"/>
</dbReference>
<evidence type="ECO:0000256" key="3">
    <source>
        <dbReference type="HAMAP-Rule" id="MF_00023"/>
    </source>
</evidence>
<evidence type="ECO:0000256" key="2">
    <source>
        <dbReference type="ARBA" id="ARBA00022884"/>
    </source>
</evidence>
<comment type="function">
    <text evidence="3">Required for rescue of stalled ribosomes mediated by trans-translation. Binds to transfer-messenger RNA (tmRNA), required for stable association of tmRNA with ribosomes. tmRNA and SmpB together mimic tRNA shape, replacing the anticodon stem-loop with SmpB. tmRNA is encoded by the ssrA gene; the 2 termini fold to resemble tRNA(Ala) and it encodes a 'tag peptide', a short internal open reading frame. During trans-translation Ala-aminoacylated tmRNA acts like a tRNA, entering the A-site of stalled ribosomes, displacing the stalled mRNA. The ribosome then switches to translate the ORF on the tmRNA; the nascent peptide is terminated with the 'tag peptide' encoded by the tmRNA and targeted for degradation. The ribosome is freed to recommence translation, which seems to be the essential function of trans-translation.</text>
</comment>
<reference evidence="4" key="1">
    <citation type="journal article" date="2020" name="mSystems">
        <title>Genome- and Community-Level Interaction Insights into Carbon Utilization and Element Cycling Functions of Hydrothermarchaeota in Hydrothermal Sediment.</title>
        <authorList>
            <person name="Zhou Z."/>
            <person name="Liu Y."/>
            <person name="Xu W."/>
            <person name="Pan J."/>
            <person name="Luo Z.H."/>
            <person name="Li M."/>
        </authorList>
    </citation>
    <scope>NUCLEOTIDE SEQUENCE [LARGE SCALE GENOMIC DNA]</scope>
    <source>
        <strain evidence="4">HyVt-102</strain>
    </source>
</reference>
<accession>A0A7C0VCW6</accession>
<dbReference type="GO" id="GO:0005829">
    <property type="term" value="C:cytosol"/>
    <property type="evidence" value="ECO:0007669"/>
    <property type="project" value="TreeGrafter"/>
</dbReference>
<dbReference type="InterPro" id="IPR020081">
    <property type="entry name" value="SsrA-bd_prot_CS"/>
</dbReference>
<gene>
    <name evidence="3 4" type="primary">smpB</name>
    <name evidence="4" type="ORF">ENF18_02260</name>
</gene>
<dbReference type="CDD" id="cd09294">
    <property type="entry name" value="SmpB"/>
    <property type="match status" value="1"/>
</dbReference>
<proteinExistence type="inferred from homology"/>
<dbReference type="SUPFAM" id="SSF74982">
    <property type="entry name" value="Small protein B (SmpB)"/>
    <property type="match status" value="1"/>
</dbReference>
<dbReference type="PANTHER" id="PTHR30308">
    <property type="entry name" value="TMRNA-BINDING COMPONENT OF TRANS-TRANSLATION TAGGING COMPLEX"/>
    <property type="match status" value="1"/>
</dbReference>
<sequence length="144" mass="17058">MRVITRNRKAFREYEIIQRMEAGIVLHGNEVKSVRAGKVSIQEAYAGIEDGEVFIYNMTISPYEKESYHTDPTRKRKLLLHKKEIKRLIGKVKERGFTLVPLSVYINDRGYVKIELALAKGKKIYEKREIIKRREMEREMERSK</sequence>
<dbReference type="HAMAP" id="MF_00023">
    <property type="entry name" value="SmpB"/>
    <property type="match status" value="1"/>
</dbReference>
<keyword evidence="2 3" id="KW-0694">RNA-binding</keyword>
<dbReference type="InterPro" id="IPR023620">
    <property type="entry name" value="SmpB"/>
</dbReference>
<evidence type="ECO:0000256" key="1">
    <source>
        <dbReference type="ARBA" id="ARBA00022490"/>
    </source>
</evidence>
<comment type="subcellular location">
    <subcellularLocation>
        <location evidence="3">Cytoplasm</location>
    </subcellularLocation>
    <text evidence="3">The tmRNA-SmpB complex associates with stalled 70S ribosomes.</text>
</comment>
<dbReference type="GO" id="GO:0003723">
    <property type="term" value="F:RNA binding"/>
    <property type="evidence" value="ECO:0007669"/>
    <property type="project" value="UniProtKB-UniRule"/>
</dbReference>
<keyword evidence="1 3" id="KW-0963">Cytoplasm</keyword>
<dbReference type="NCBIfam" id="NF003843">
    <property type="entry name" value="PRK05422.1"/>
    <property type="match status" value="1"/>
</dbReference>
<dbReference type="Gene3D" id="2.40.280.10">
    <property type="match status" value="1"/>
</dbReference>